<dbReference type="AlphaFoldDB" id="A0A656HCE1"/>
<evidence type="ECO:0000313" key="2">
    <source>
        <dbReference type="Proteomes" id="UP000005317"/>
    </source>
</evidence>
<accession>A0A656HCE1</accession>
<keyword evidence="2" id="KW-1185">Reference proteome</keyword>
<dbReference type="Proteomes" id="UP000005317">
    <property type="component" value="Unassembled WGS sequence"/>
</dbReference>
<sequence>MNTPNASLPLDAERKRRLLAIYAMLEKKRQAPAPSAESVIQGLQEMGEEAQRNGLTPEILDDILNG</sequence>
<protein>
    <submittedName>
        <fullName evidence="1">Uncharacterized protein</fullName>
    </submittedName>
</protein>
<organism evidence="1 2">
    <name type="scientific">Thiothrix nivea (strain ATCC 35100 / DSM 5205 / JP2)</name>
    <dbReference type="NCBI Taxonomy" id="870187"/>
    <lineage>
        <taxon>Bacteria</taxon>
        <taxon>Pseudomonadati</taxon>
        <taxon>Pseudomonadota</taxon>
        <taxon>Gammaproteobacteria</taxon>
        <taxon>Thiotrichales</taxon>
        <taxon>Thiotrichaceae</taxon>
        <taxon>Thiothrix</taxon>
    </lineage>
</organism>
<proteinExistence type="predicted"/>
<gene>
    <name evidence="1" type="ORF">Thini_0459</name>
</gene>
<dbReference type="EMBL" id="JH651384">
    <property type="protein sequence ID" value="EIJ33106.1"/>
    <property type="molecule type" value="Genomic_DNA"/>
</dbReference>
<reference evidence="2" key="1">
    <citation type="journal article" date="2011" name="Stand. Genomic Sci.">
        <title>Genome sequence of the filamentous, gliding Thiothrix nivea neotype strain (JP2(T)).</title>
        <authorList>
            <person name="Lapidus A."/>
            <person name="Nolan M."/>
            <person name="Lucas S."/>
            <person name="Glavina Del Rio T."/>
            <person name="Tice H."/>
            <person name="Cheng J.F."/>
            <person name="Tapia R."/>
            <person name="Han C."/>
            <person name="Goodwin L."/>
            <person name="Pitluck S."/>
            <person name="Liolios K."/>
            <person name="Pagani I."/>
            <person name="Ivanova N."/>
            <person name="Huntemann M."/>
            <person name="Mavromatis K."/>
            <person name="Mikhailova N."/>
            <person name="Pati A."/>
            <person name="Chen A."/>
            <person name="Palaniappan K."/>
            <person name="Land M."/>
            <person name="Brambilla E.M."/>
            <person name="Rohde M."/>
            <person name="Abt B."/>
            <person name="Verbarg S."/>
            <person name="Goker M."/>
            <person name="Bristow J."/>
            <person name="Eisen J.A."/>
            <person name="Markowitz V."/>
            <person name="Hugenholtz P."/>
            <person name="Kyrpides N.C."/>
            <person name="Klenk H.P."/>
            <person name="Woyke T."/>
        </authorList>
    </citation>
    <scope>NUCLEOTIDE SEQUENCE [LARGE SCALE GENOMIC DNA]</scope>
    <source>
        <strain evidence="2">ATCC 35100 / DSM 5205 / JP2</strain>
    </source>
</reference>
<evidence type="ECO:0000313" key="1">
    <source>
        <dbReference type="EMBL" id="EIJ33106.1"/>
    </source>
</evidence>
<name>A0A656HCE1_THINJ</name>